<dbReference type="OrthoDB" id="9797743at2"/>
<dbReference type="Proteomes" id="UP000199392">
    <property type="component" value="Unassembled WGS sequence"/>
</dbReference>
<dbReference type="InterPro" id="IPR023198">
    <property type="entry name" value="PGP-like_dom2"/>
</dbReference>
<dbReference type="SFLD" id="SFLDG01135">
    <property type="entry name" value="C1.5.6:_HAD__Beta-PGM__Phospha"/>
    <property type="match status" value="1"/>
</dbReference>
<dbReference type="SUPFAM" id="SSF56784">
    <property type="entry name" value="HAD-like"/>
    <property type="match status" value="1"/>
</dbReference>
<reference evidence="2" key="1">
    <citation type="submission" date="2016-10" db="EMBL/GenBank/DDBJ databases">
        <authorList>
            <person name="Varghese N."/>
            <person name="Submissions S."/>
        </authorList>
    </citation>
    <scope>NUCLEOTIDE SEQUENCE [LARGE SCALE GENOMIC DNA]</scope>
    <source>
        <strain evidence="2">DSM 26894</strain>
    </source>
</reference>
<evidence type="ECO:0000313" key="2">
    <source>
        <dbReference type="Proteomes" id="UP000199392"/>
    </source>
</evidence>
<evidence type="ECO:0000313" key="1">
    <source>
        <dbReference type="EMBL" id="SFT01469.1"/>
    </source>
</evidence>
<dbReference type="AlphaFoldDB" id="A0A1I6UJ31"/>
<dbReference type="PANTHER" id="PTHR43481">
    <property type="entry name" value="FRUCTOSE-1-PHOSPHATE PHOSPHATASE"/>
    <property type="match status" value="1"/>
</dbReference>
<dbReference type="PANTHER" id="PTHR43481:SF4">
    <property type="entry name" value="GLYCEROL-1-PHOSPHATE PHOSPHOHYDROLASE 1-RELATED"/>
    <property type="match status" value="1"/>
</dbReference>
<dbReference type="SFLD" id="SFLDS00003">
    <property type="entry name" value="Haloacid_Dehalogenase"/>
    <property type="match status" value="1"/>
</dbReference>
<dbReference type="Gene3D" id="3.40.50.1000">
    <property type="entry name" value="HAD superfamily/HAD-like"/>
    <property type="match status" value="1"/>
</dbReference>
<sequence>MTQTHAVIFDLDGCLVDSEPHSLAAIAAEMRALGIEDATPEEIGARFLGVSLSVILDHVANRSGSACPPDFAEKFERRLFARYEAGLERIPGVPELLDQLVEAGLPMAIGTGGSLLRLATTLRISGLAPYFEGRGFSADQVARGKPAPDLFLLAARELGVPPEECVVIEDSPHGVAAARAAGMRAIGFTGGSHLDGRRAAHADILERAGAEEVLADMSRMYAAIRGDRRAAR</sequence>
<dbReference type="RefSeq" id="WP_092427037.1">
    <property type="nucleotide sequence ID" value="NZ_FNCL01000009.1"/>
</dbReference>
<proteinExistence type="predicted"/>
<dbReference type="InterPro" id="IPR023214">
    <property type="entry name" value="HAD_sf"/>
</dbReference>
<dbReference type="Pfam" id="PF00702">
    <property type="entry name" value="Hydrolase"/>
    <property type="match status" value="1"/>
</dbReference>
<dbReference type="PRINTS" id="PR00413">
    <property type="entry name" value="HADHALOGNASE"/>
</dbReference>
<dbReference type="GO" id="GO:0050308">
    <property type="term" value="F:sugar-phosphatase activity"/>
    <property type="evidence" value="ECO:0007669"/>
    <property type="project" value="TreeGrafter"/>
</dbReference>
<name>A0A1I6UJ31_9RHOB</name>
<dbReference type="InterPro" id="IPR051806">
    <property type="entry name" value="HAD-like_SPP"/>
</dbReference>
<organism evidence="1 2">
    <name type="scientific">Alloyangia pacifica</name>
    <dbReference type="NCBI Taxonomy" id="311180"/>
    <lineage>
        <taxon>Bacteria</taxon>
        <taxon>Pseudomonadati</taxon>
        <taxon>Pseudomonadota</taxon>
        <taxon>Alphaproteobacteria</taxon>
        <taxon>Rhodobacterales</taxon>
        <taxon>Roseobacteraceae</taxon>
        <taxon>Alloyangia</taxon>
    </lineage>
</organism>
<keyword evidence="2" id="KW-1185">Reference proteome</keyword>
<accession>A0A1I6UJ31</accession>
<gene>
    <name evidence="1" type="ORF">SAMN04488050_10877</name>
</gene>
<dbReference type="InterPro" id="IPR036412">
    <property type="entry name" value="HAD-like_sf"/>
</dbReference>
<dbReference type="EMBL" id="FOZW01000008">
    <property type="protein sequence ID" value="SFT01469.1"/>
    <property type="molecule type" value="Genomic_DNA"/>
</dbReference>
<dbReference type="NCBIfam" id="TIGR01509">
    <property type="entry name" value="HAD-SF-IA-v3"/>
    <property type="match status" value="1"/>
</dbReference>
<dbReference type="STRING" id="311180.SAMN04488050_10877"/>
<dbReference type="Gene3D" id="1.10.150.240">
    <property type="entry name" value="Putative phosphatase, domain 2"/>
    <property type="match status" value="1"/>
</dbReference>
<dbReference type="SFLD" id="SFLDG01129">
    <property type="entry name" value="C1.5:_HAD__Beta-PGM__Phosphata"/>
    <property type="match status" value="1"/>
</dbReference>
<dbReference type="InterPro" id="IPR006439">
    <property type="entry name" value="HAD-SF_hydro_IA"/>
</dbReference>
<protein>
    <submittedName>
        <fullName evidence="1">Haloacid dehalogenase superfamily, subfamily IA, variant 3 with third motif having DD or ED</fullName>
    </submittedName>
</protein>